<keyword evidence="2" id="KW-1185">Reference proteome</keyword>
<dbReference type="WBParaSite" id="ASIM_0002053801-mRNA-1">
    <property type="protein sequence ID" value="ASIM_0002053801-mRNA-1"/>
    <property type="gene ID" value="ASIM_0002053801"/>
</dbReference>
<sequence length="56" mass="6478">MMFLTEQVPSFCKSLQSLFDDCCCYCFDMEEDVGSIYYIPTGGHSINTEQMQTFSR</sequence>
<reference evidence="1 2" key="2">
    <citation type="submission" date="2018-11" db="EMBL/GenBank/DDBJ databases">
        <authorList>
            <consortium name="Pathogen Informatics"/>
        </authorList>
    </citation>
    <scope>NUCLEOTIDE SEQUENCE [LARGE SCALE GENOMIC DNA]</scope>
</reference>
<dbReference type="AlphaFoldDB" id="A0A0M3KHS3"/>
<name>A0A0M3KHS3_ANISI</name>
<protein>
    <submittedName>
        <fullName evidence="3">Cys_rich_CPCC domain-containing protein</fullName>
    </submittedName>
</protein>
<dbReference type="EMBL" id="UYRR01038269">
    <property type="protein sequence ID" value="VDK73075.1"/>
    <property type="molecule type" value="Genomic_DNA"/>
</dbReference>
<dbReference type="Proteomes" id="UP000267096">
    <property type="component" value="Unassembled WGS sequence"/>
</dbReference>
<gene>
    <name evidence="1" type="ORF">ASIM_LOCUS19921</name>
</gene>
<accession>A0A0M3KHS3</accession>
<organism evidence="3">
    <name type="scientific">Anisakis simplex</name>
    <name type="common">Herring worm</name>
    <dbReference type="NCBI Taxonomy" id="6269"/>
    <lineage>
        <taxon>Eukaryota</taxon>
        <taxon>Metazoa</taxon>
        <taxon>Ecdysozoa</taxon>
        <taxon>Nematoda</taxon>
        <taxon>Chromadorea</taxon>
        <taxon>Rhabditida</taxon>
        <taxon>Spirurina</taxon>
        <taxon>Ascaridomorpha</taxon>
        <taxon>Ascaridoidea</taxon>
        <taxon>Anisakidae</taxon>
        <taxon>Anisakis</taxon>
        <taxon>Anisakis simplex complex</taxon>
    </lineage>
</organism>
<evidence type="ECO:0000313" key="1">
    <source>
        <dbReference type="EMBL" id="VDK73075.1"/>
    </source>
</evidence>
<reference evidence="3" key="1">
    <citation type="submission" date="2017-02" db="UniProtKB">
        <authorList>
            <consortium name="WormBaseParasite"/>
        </authorList>
    </citation>
    <scope>IDENTIFICATION</scope>
</reference>
<proteinExistence type="predicted"/>
<dbReference type="OrthoDB" id="5854469at2759"/>
<evidence type="ECO:0000313" key="2">
    <source>
        <dbReference type="Proteomes" id="UP000267096"/>
    </source>
</evidence>
<evidence type="ECO:0000313" key="3">
    <source>
        <dbReference type="WBParaSite" id="ASIM_0002053801-mRNA-1"/>
    </source>
</evidence>